<dbReference type="GO" id="GO:0004222">
    <property type="term" value="F:metalloendopeptidase activity"/>
    <property type="evidence" value="ECO:0007669"/>
    <property type="project" value="TreeGrafter"/>
</dbReference>
<dbReference type="PANTHER" id="PTHR21666:SF268">
    <property type="entry name" value="PEPTIDASE M23 DOMAIN-CONTAINING PROTEIN"/>
    <property type="match status" value="1"/>
</dbReference>
<feature type="compositionally biased region" description="Low complexity" evidence="1">
    <location>
        <begin position="473"/>
        <end position="486"/>
    </location>
</feature>
<dbReference type="EMBL" id="CAEZXS010000083">
    <property type="protein sequence ID" value="CAB4698453.1"/>
    <property type="molecule type" value="Genomic_DNA"/>
</dbReference>
<proteinExistence type="predicted"/>
<evidence type="ECO:0000259" key="2">
    <source>
        <dbReference type="Pfam" id="PF01551"/>
    </source>
</evidence>
<feature type="compositionally biased region" description="Low complexity" evidence="1">
    <location>
        <begin position="68"/>
        <end position="83"/>
    </location>
</feature>
<dbReference type="PANTHER" id="PTHR21666">
    <property type="entry name" value="PEPTIDASE-RELATED"/>
    <property type="match status" value="1"/>
</dbReference>
<dbReference type="EMBL" id="CAFBOG010000120">
    <property type="protein sequence ID" value="CAB4985335.1"/>
    <property type="molecule type" value="Genomic_DNA"/>
</dbReference>
<organism evidence="3">
    <name type="scientific">freshwater metagenome</name>
    <dbReference type="NCBI Taxonomy" id="449393"/>
    <lineage>
        <taxon>unclassified sequences</taxon>
        <taxon>metagenomes</taxon>
        <taxon>ecological metagenomes</taxon>
    </lineage>
</organism>
<dbReference type="EMBL" id="CAFBPW010000065">
    <property type="protein sequence ID" value="CAB5032178.1"/>
    <property type="molecule type" value="Genomic_DNA"/>
</dbReference>
<evidence type="ECO:0000313" key="4">
    <source>
        <dbReference type="EMBL" id="CAB4985335.1"/>
    </source>
</evidence>
<feature type="region of interest" description="Disordered" evidence="1">
    <location>
        <begin position="446"/>
        <end position="486"/>
    </location>
</feature>
<dbReference type="AlphaFoldDB" id="A0A6J6PNL8"/>
<dbReference type="InterPro" id="IPR011055">
    <property type="entry name" value="Dup_hybrid_motif"/>
</dbReference>
<sequence length="486" mass="49991">MINSRTTIAILAGFTAVVFSAGSVSAGSVSAVARQSDPSTPPNSELPVGESTTSTTALGGSTVPGTVPGSTPDPSLSPSTTYLPPIPEELINDPRVPFLVDPGEGDGIDVPIAQFSFDPQSVAVLPERVAGAQAALLGSQADLDQIQKRVAEKTQTVLDLTAQLDSLSGEVRTAVSKAATARRRLRDHAVTAYMQGRAEDKLALLDNNDFVDLGVARSYLAVVAQQHERLLRSYERQSKALGKSEAKLASDLGIAQSVLTQTTAQVQTAVDAVAAATAQLQAYQNGAHAYINGFVFPVASEVEFIDSWGYPRMTGTSSAHWHQGTDIFATYGTPLIASENGTVARIGTGTLGGNKLWVVGESGTEYYYAHLSAFAAGLSDGMRVTAGQLVGYVGDTGNARGTSPHLHFEIHPGGGDAVNPYPVLKAAYGNRTVFRATAPVADPAVDPAAATTAAPAADPATAPAAAPAPPADPATAPIADPSAPPG</sequence>
<feature type="compositionally biased region" description="Low complexity" evidence="1">
    <location>
        <begin position="446"/>
        <end position="465"/>
    </location>
</feature>
<feature type="region of interest" description="Disordered" evidence="1">
    <location>
        <begin position="33"/>
        <end position="86"/>
    </location>
</feature>
<evidence type="ECO:0000313" key="3">
    <source>
        <dbReference type="EMBL" id="CAB4698453.1"/>
    </source>
</evidence>
<dbReference type="Gene3D" id="2.70.70.10">
    <property type="entry name" value="Glucose Permease (Domain IIA)"/>
    <property type="match status" value="1"/>
</dbReference>
<reference evidence="3" key="1">
    <citation type="submission" date="2020-05" db="EMBL/GenBank/DDBJ databases">
        <authorList>
            <person name="Chiriac C."/>
            <person name="Salcher M."/>
            <person name="Ghai R."/>
            <person name="Kavagutti S V."/>
        </authorList>
    </citation>
    <scope>NUCLEOTIDE SEQUENCE</scope>
</reference>
<dbReference type="Pfam" id="PF01551">
    <property type="entry name" value="Peptidase_M23"/>
    <property type="match status" value="1"/>
</dbReference>
<dbReference type="CDD" id="cd12797">
    <property type="entry name" value="M23_peptidase"/>
    <property type="match status" value="1"/>
</dbReference>
<dbReference type="InterPro" id="IPR050570">
    <property type="entry name" value="Cell_wall_metabolism_enzyme"/>
</dbReference>
<evidence type="ECO:0000256" key="1">
    <source>
        <dbReference type="SAM" id="MobiDB-lite"/>
    </source>
</evidence>
<dbReference type="Gene3D" id="6.10.250.3150">
    <property type="match status" value="1"/>
</dbReference>
<evidence type="ECO:0000313" key="5">
    <source>
        <dbReference type="EMBL" id="CAB5032178.1"/>
    </source>
</evidence>
<feature type="compositionally biased region" description="Low complexity" evidence="1">
    <location>
        <begin position="49"/>
        <end position="61"/>
    </location>
</feature>
<name>A0A6J6PNL8_9ZZZZ</name>
<feature type="domain" description="M23ase beta-sheet core" evidence="2">
    <location>
        <begin position="322"/>
        <end position="420"/>
    </location>
</feature>
<dbReference type="SUPFAM" id="SSF51261">
    <property type="entry name" value="Duplicated hybrid motif"/>
    <property type="match status" value="1"/>
</dbReference>
<protein>
    <submittedName>
        <fullName evidence="3">Unannotated protein</fullName>
    </submittedName>
</protein>
<dbReference type="InterPro" id="IPR016047">
    <property type="entry name" value="M23ase_b-sheet_dom"/>
</dbReference>
<accession>A0A6J6PNL8</accession>
<gene>
    <name evidence="3" type="ORF">UFOPK2582_00819</name>
    <name evidence="4" type="ORF">UFOPK3914_01276</name>
    <name evidence="5" type="ORF">UFOPK4173_00742</name>
</gene>